<reference evidence="3" key="1">
    <citation type="submission" date="2022-11" db="EMBL/GenBank/DDBJ databases">
        <authorList>
            <person name="Petersen C."/>
        </authorList>
    </citation>
    <scope>NUCLEOTIDE SEQUENCE</scope>
    <source>
        <strain evidence="3">IBT 23319</strain>
    </source>
</reference>
<dbReference type="GeneID" id="81384099"/>
<protein>
    <recommendedName>
        <fullName evidence="2">DUF1279 domain-containing protein</fullName>
    </recommendedName>
</protein>
<evidence type="ECO:0000313" key="4">
    <source>
        <dbReference type="Proteomes" id="UP001147733"/>
    </source>
</evidence>
<dbReference type="PANTHER" id="PTHR21377">
    <property type="entry name" value="PROTEIN FAM210B, MITOCHONDRIAL"/>
    <property type="match status" value="1"/>
</dbReference>
<feature type="compositionally biased region" description="Low complexity" evidence="1">
    <location>
        <begin position="163"/>
        <end position="176"/>
    </location>
</feature>
<feature type="compositionally biased region" description="Polar residues" evidence="1">
    <location>
        <begin position="57"/>
        <end position="71"/>
    </location>
</feature>
<comment type="caution">
    <text evidence="3">The sequence shown here is derived from an EMBL/GenBank/DDBJ whole genome shotgun (WGS) entry which is preliminary data.</text>
</comment>
<dbReference type="EMBL" id="JAPQKT010000005">
    <property type="protein sequence ID" value="KAJ5231426.1"/>
    <property type="molecule type" value="Genomic_DNA"/>
</dbReference>
<sequence>MSFKPSLLRILSQTIKPQPHLRATASASAFASPFSSAFKHSPRPSYLQRQIQSPFKRQSRFNSTRQNQSHTSNSHSRQGQNSSSSGSSSSSSSSSKEPSGLSARLKKLTREYGWAALGVYLTLSALDFPFCFAAVRLLGVERIGHFEHVALGYVKGVFGKLWPSSKPEPSPTSSTESDSEIETNEGESENQGEASIWTQLVFAYAIHKSLLIFVRVPLTAAVTPKVVKVLRGWGWDIGKRKPKST</sequence>
<reference evidence="3" key="2">
    <citation type="journal article" date="2023" name="IMA Fungus">
        <title>Comparative genomic study of the Penicillium genus elucidates a diverse pangenome and 15 lateral gene transfer events.</title>
        <authorList>
            <person name="Petersen C."/>
            <person name="Sorensen T."/>
            <person name="Nielsen M.R."/>
            <person name="Sondergaard T.E."/>
            <person name="Sorensen J.L."/>
            <person name="Fitzpatrick D.A."/>
            <person name="Frisvad J.C."/>
            <person name="Nielsen K.L."/>
        </authorList>
    </citation>
    <scope>NUCLEOTIDE SEQUENCE</scope>
    <source>
        <strain evidence="3">IBT 23319</strain>
    </source>
</reference>
<feature type="compositionally biased region" description="Acidic residues" evidence="1">
    <location>
        <begin position="177"/>
        <end position="190"/>
    </location>
</feature>
<evidence type="ECO:0000313" key="3">
    <source>
        <dbReference type="EMBL" id="KAJ5231426.1"/>
    </source>
</evidence>
<dbReference type="GO" id="GO:0005739">
    <property type="term" value="C:mitochondrion"/>
    <property type="evidence" value="ECO:0007669"/>
    <property type="project" value="TreeGrafter"/>
</dbReference>
<organism evidence="3 4">
    <name type="scientific">Penicillium citrinum</name>
    <dbReference type="NCBI Taxonomy" id="5077"/>
    <lineage>
        <taxon>Eukaryota</taxon>
        <taxon>Fungi</taxon>
        <taxon>Dikarya</taxon>
        <taxon>Ascomycota</taxon>
        <taxon>Pezizomycotina</taxon>
        <taxon>Eurotiomycetes</taxon>
        <taxon>Eurotiomycetidae</taxon>
        <taxon>Eurotiales</taxon>
        <taxon>Aspergillaceae</taxon>
        <taxon>Penicillium</taxon>
    </lineage>
</organism>
<evidence type="ECO:0000259" key="2">
    <source>
        <dbReference type="Pfam" id="PF06916"/>
    </source>
</evidence>
<accession>A0A9W9TM06</accession>
<dbReference type="OrthoDB" id="426386at2759"/>
<dbReference type="RefSeq" id="XP_056500170.1">
    <property type="nucleotide sequence ID" value="XM_056644932.1"/>
</dbReference>
<proteinExistence type="predicted"/>
<feature type="domain" description="DUF1279" evidence="2">
    <location>
        <begin position="104"/>
        <end position="224"/>
    </location>
</feature>
<evidence type="ECO:0000256" key="1">
    <source>
        <dbReference type="SAM" id="MobiDB-lite"/>
    </source>
</evidence>
<gene>
    <name evidence="3" type="ORF">N7469_006014</name>
</gene>
<dbReference type="Proteomes" id="UP001147733">
    <property type="component" value="Unassembled WGS sequence"/>
</dbReference>
<name>A0A9W9TM06_PENCI</name>
<dbReference type="InterPro" id="IPR009688">
    <property type="entry name" value="FAM210A/B-like_dom"/>
</dbReference>
<dbReference type="InterPro" id="IPR045866">
    <property type="entry name" value="FAM210A/B-like"/>
</dbReference>
<feature type="region of interest" description="Disordered" evidence="1">
    <location>
        <begin position="57"/>
        <end position="100"/>
    </location>
</feature>
<feature type="compositionally biased region" description="Low complexity" evidence="1">
    <location>
        <begin position="72"/>
        <end position="95"/>
    </location>
</feature>
<dbReference type="Pfam" id="PF06916">
    <property type="entry name" value="FAM210A-B_dom"/>
    <property type="match status" value="1"/>
</dbReference>
<keyword evidence="4" id="KW-1185">Reference proteome</keyword>
<dbReference type="PANTHER" id="PTHR21377:SF0">
    <property type="entry name" value="PROTEIN FAM210B, MITOCHONDRIAL"/>
    <property type="match status" value="1"/>
</dbReference>
<feature type="region of interest" description="Disordered" evidence="1">
    <location>
        <begin position="163"/>
        <end position="191"/>
    </location>
</feature>
<dbReference type="AlphaFoldDB" id="A0A9W9TM06"/>